<accession>A0ABT7DV82</accession>
<reference evidence="4" key="1">
    <citation type="submission" date="2023-03" db="EMBL/GenBank/DDBJ databases">
        <title>Chitinimonas shenzhenensis gen. nov., sp. nov., a novel member of family Burkholderiaceae isolated from activated sludge collected in Shen Zhen, China.</title>
        <authorList>
            <person name="Wang X."/>
        </authorList>
    </citation>
    <scope>NUCLEOTIDE SEQUENCE</scope>
    <source>
        <strain evidence="4">DQS-5</strain>
    </source>
</reference>
<sequence length="190" mass="22132">MNYLAHLYLSEPTPAFRVGSLLPDVLSLAQLQQLPDAFHAGIARHRQIDAYTDAHPLVRQSIRRISPDYRRFAPVLIDIYYDHLLAQAWQRYAQQPLEQFATEVYAAFERHLHELPTFLHERFEVMAAEDWLCHYREPAGIQQTLVRIGNRLRRPVDLGGAFTALDQQRERLSSDFAEFFPQLVAHIQAR</sequence>
<organism evidence="4 5">
    <name type="scientific">Parachitinimonas caeni</name>
    <dbReference type="NCBI Taxonomy" id="3031301"/>
    <lineage>
        <taxon>Bacteria</taxon>
        <taxon>Pseudomonadati</taxon>
        <taxon>Pseudomonadota</taxon>
        <taxon>Betaproteobacteria</taxon>
        <taxon>Neisseriales</taxon>
        <taxon>Chitinibacteraceae</taxon>
        <taxon>Parachitinimonas</taxon>
    </lineage>
</organism>
<keyword evidence="2" id="KW-0378">Hydrolase</keyword>
<evidence type="ECO:0000313" key="5">
    <source>
        <dbReference type="Proteomes" id="UP001172778"/>
    </source>
</evidence>
<proteinExistence type="predicted"/>
<dbReference type="InterPro" id="IPR007431">
    <property type="entry name" value="ACP_PD"/>
</dbReference>
<evidence type="ECO:0000256" key="3">
    <source>
        <dbReference type="ARBA" id="ARBA00023098"/>
    </source>
</evidence>
<evidence type="ECO:0000256" key="2">
    <source>
        <dbReference type="ARBA" id="ARBA00022801"/>
    </source>
</evidence>
<comment type="caution">
    <text evidence="4">The sequence shown here is derived from an EMBL/GenBank/DDBJ whole genome shotgun (WGS) entry which is preliminary data.</text>
</comment>
<keyword evidence="1" id="KW-0444">Lipid biosynthesis</keyword>
<keyword evidence="3" id="KW-0443">Lipid metabolism</keyword>
<dbReference type="PIRSF" id="PIRSF011489">
    <property type="entry name" value="DUF479"/>
    <property type="match status" value="1"/>
</dbReference>
<name>A0ABT7DV82_9NEIS</name>
<dbReference type="EMBL" id="JARRAF010000007">
    <property type="protein sequence ID" value="MDK2123977.1"/>
    <property type="molecule type" value="Genomic_DNA"/>
</dbReference>
<dbReference type="PANTHER" id="PTHR38764">
    <property type="entry name" value="ACYL CARRIER PROTEIN PHOSPHODIESTERASE"/>
    <property type="match status" value="1"/>
</dbReference>
<evidence type="ECO:0000256" key="1">
    <source>
        <dbReference type="ARBA" id="ARBA00022516"/>
    </source>
</evidence>
<dbReference type="Proteomes" id="UP001172778">
    <property type="component" value="Unassembled WGS sequence"/>
</dbReference>
<gene>
    <name evidence="4" type="ORF">PZA18_07950</name>
</gene>
<dbReference type="RefSeq" id="WP_284100286.1">
    <property type="nucleotide sequence ID" value="NZ_JARRAF010000007.1"/>
</dbReference>
<protein>
    <submittedName>
        <fullName evidence="4">ACP phosphodiesterase</fullName>
    </submittedName>
</protein>
<evidence type="ECO:0000313" key="4">
    <source>
        <dbReference type="EMBL" id="MDK2123977.1"/>
    </source>
</evidence>
<dbReference type="PANTHER" id="PTHR38764:SF1">
    <property type="entry name" value="ACYL CARRIER PROTEIN PHOSPHODIESTERASE"/>
    <property type="match status" value="1"/>
</dbReference>
<dbReference type="Pfam" id="PF04336">
    <property type="entry name" value="ACP_PD"/>
    <property type="match status" value="1"/>
</dbReference>
<keyword evidence="5" id="KW-1185">Reference proteome</keyword>